<dbReference type="AlphaFoldDB" id="A0A371I564"/>
<dbReference type="EMBL" id="QJKJ01000898">
    <property type="protein sequence ID" value="RDY10163.1"/>
    <property type="molecule type" value="Genomic_DNA"/>
</dbReference>
<evidence type="ECO:0000313" key="1">
    <source>
        <dbReference type="EMBL" id="RDY10163.1"/>
    </source>
</evidence>
<evidence type="ECO:0000313" key="2">
    <source>
        <dbReference type="Proteomes" id="UP000257109"/>
    </source>
</evidence>
<proteinExistence type="predicted"/>
<organism evidence="1 2">
    <name type="scientific">Mucuna pruriens</name>
    <name type="common">Velvet bean</name>
    <name type="synonym">Dolichos pruriens</name>
    <dbReference type="NCBI Taxonomy" id="157652"/>
    <lineage>
        <taxon>Eukaryota</taxon>
        <taxon>Viridiplantae</taxon>
        <taxon>Streptophyta</taxon>
        <taxon>Embryophyta</taxon>
        <taxon>Tracheophyta</taxon>
        <taxon>Spermatophyta</taxon>
        <taxon>Magnoliopsida</taxon>
        <taxon>eudicotyledons</taxon>
        <taxon>Gunneridae</taxon>
        <taxon>Pentapetalae</taxon>
        <taxon>rosids</taxon>
        <taxon>fabids</taxon>
        <taxon>Fabales</taxon>
        <taxon>Fabaceae</taxon>
        <taxon>Papilionoideae</taxon>
        <taxon>50 kb inversion clade</taxon>
        <taxon>NPAAA clade</taxon>
        <taxon>indigoferoid/millettioid clade</taxon>
        <taxon>Phaseoleae</taxon>
        <taxon>Mucuna</taxon>
    </lineage>
</organism>
<comment type="caution">
    <text evidence="1">The sequence shown here is derived from an EMBL/GenBank/DDBJ whole genome shotgun (WGS) entry which is preliminary data.</text>
</comment>
<reference evidence="1" key="1">
    <citation type="submission" date="2018-05" db="EMBL/GenBank/DDBJ databases">
        <title>Draft genome of Mucuna pruriens seed.</title>
        <authorList>
            <person name="Nnadi N.E."/>
            <person name="Vos R."/>
            <person name="Hasami M.H."/>
            <person name="Devisetty U.K."/>
            <person name="Aguiy J.C."/>
        </authorList>
    </citation>
    <scope>NUCLEOTIDE SEQUENCE [LARGE SCALE GENOMIC DNA]</scope>
    <source>
        <strain evidence="1">JCA_2017</strain>
    </source>
</reference>
<accession>A0A371I564</accession>
<sequence length="223" mass="25343">MPSHPWDTLHCHKPITMSKSNVPYTDSPRGYALLVNNNSDPYTSTTNPHNQNNTLDPSFKTNGVSYLPPTYDAQNHQAINPMPIVIIHPHQPKVCRPKDRLQFLEERLKAIEGTNYLYFNIVDLCQVLDVVILPNFKLLEFDKYKGDTCSKDLVIIGERVEVEVKNGKIAHMTAAPKKPTTTIYRKKIGETNAIISTPPVPNRHRPWYGYNPQVAVVPQPSYQ</sequence>
<dbReference type="Proteomes" id="UP000257109">
    <property type="component" value="Unassembled WGS sequence"/>
</dbReference>
<gene>
    <name evidence="1" type="ORF">CR513_05353</name>
</gene>
<name>A0A371I564_MUCPR</name>
<feature type="non-terminal residue" evidence="1">
    <location>
        <position position="1"/>
    </location>
</feature>
<keyword evidence="2" id="KW-1185">Reference proteome</keyword>
<protein>
    <submittedName>
        <fullName evidence="1">Uncharacterized protein</fullName>
    </submittedName>
</protein>